<dbReference type="Proteomes" id="UP000006034">
    <property type="component" value="Unassembled WGS sequence"/>
</dbReference>
<dbReference type="GO" id="GO:0006779">
    <property type="term" value="P:porphyrin-containing compound biosynthetic process"/>
    <property type="evidence" value="ECO:0007669"/>
    <property type="project" value="InterPro"/>
</dbReference>
<dbReference type="InterPro" id="IPR000257">
    <property type="entry name" value="Uroporphyrinogen_deCOase"/>
</dbReference>
<keyword evidence="3" id="KW-1185">Reference proteome</keyword>
<dbReference type="GeneID" id="78087166"/>
<dbReference type="GO" id="GO:0004853">
    <property type="term" value="F:uroporphyrinogen decarboxylase activity"/>
    <property type="evidence" value="ECO:0007669"/>
    <property type="project" value="InterPro"/>
</dbReference>
<accession>E5Y1H2</accession>
<dbReference type="HOGENOM" id="CLU_040933_2_0_7"/>
<dbReference type="InterPro" id="IPR038071">
    <property type="entry name" value="UROD/MetE-like_sf"/>
</dbReference>
<evidence type="ECO:0000313" key="2">
    <source>
        <dbReference type="EMBL" id="EFV46144.2"/>
    </source>
</evidence>
<name>E5Y1H2_BILW3</name>
<dbReference type="PANTHER" id="PTHR47099">
    <property type="entry name" value="METHYLCOBAMIDE:COM METHYLTRANSFERASE MTBA"/>
    <property type="match status" value="1"/>
</dbReference>
<dbReference type="EMBL" id="ADCP02000002">
    <property type="protein sequence ID" value="EFV46144.2"/>
    <property type="molecule type" value="Genomic_DNA"/>
</dbReference>
<feature type="domain" description="Uroporphyrinogen decarboxylase (URO-D)" evidence="1">
    <location>
        <begin position="4"/>
        <end position="344"/>
    </location>
</feature>
<gene>
    <name evidence="2" type="ORF">HMPREF0179_00031</name>
</gene>
<evidence type="ECO:0000313" key="3">
    <source>
        <dbReference type="Proteomes" id="UP000006034"/>
    </source>
</evidence>
<sequence length="347" mass="39239">MTMTSRERFAAMLNHKAPDRMPVYPLVNSISRQSLGITYEEWTKDINKCAEAIIRTTDELELDCLCTLVDLSVEAADFGQELLYFKDKAACPDPAQRVVPTEGDYDKIPRIDPAKGKRMSEHVELCRKLVKARGKDKPVVAFVFGPLGIVSMLRGQQEMFMDLYTAPDEVKKGVEIVSDVLCDWIDQLCATGIDAVMFDTLYASRSIMSAEMWDEFEGVYMTRIAERVRSHGCAVMIHNCGQGAYFDEQYERMKPVLFSFAHPPQGCADMKEAVEKYADKMILMGTIDPGWFMTATPETLKARVEEELAVFGPSKRYVLSTGCEYPACLDFAFPRQMVDMAKAYTYK</sequence>
<dbReference type="STRING" id="563192.HMPREF0179_00031"/>
<dbReference type="SUPFAM" id="SSF51726">
    <property type="entry name" value="UROD/MetE-like"/>
    <property type="match status" value="1"/>
</dbReference>
<dbReference type="eggNOG" id="COG0407">
    <property type="taxonomic scope" value="Bacteria"/>
</dbReference>
<evidence type="ECO:0000259" key="1">
    <source>
        <dbReference type="Pfam" id="PF01208"/>
    </source>
</evidence>
<proteinExistence type="predicted"/>
<dbReference type="OrthoDB" id="1914371at2"/>
<dbReference type="AlphaFoldDB" id="E5Y1H2"/>
<dbReference type="Gene3D" id="3.20.20.210">
    <property type="match status" value="1"/>
</dbReference>
<dbReference type="Pfam" id="PF01208">
    <property type="entry name" value="URO-D"/>
    <property type="match status" value="1"/>
</dbReference>
<reference evidence="2 3" key="2">
    <citation type="submission" date="2013-04" db="EMBL/GenBank/DDBJ databases">
        <title>The Genome Sequence of Bilophila wadsworthia 3_1_6.</title>
        <authorList>
            <consortium name="The Broad Institute Genomics Platform"/>
            <person name="Earl A."/>
            <person name="Ward D."/>
            <person name="Feldgarden M."/>
            <person name="Gevers D."/>
            <person name="Sibley C."/>
            <person name="Strauss J."/>
            <person name="Allen-Vercoe E."/>
            <person name="Walker B."/>
            <person name="Young S."/>
            <person name="Zeng Q."/>
            <person name="Gargeya S."/>
            <person name="Fitzgerald M."/>
            <person name="Haas B."/>
            <person name="Abouelleil A."/>
            <person name="Allen A.W."/>
            <person name="Alvarado L."/>
            <person name="Arachchi H.M."/>
            <person name="Berlin A.M."/>
            <person name="Chapman S.B."/>
            <person name="Gainer-Dewar J."/>
            <person name="Goldberg J."/>
            <person name="Griggs A."/>
            <person name="Gujja S."/>
            <person name="Hansen M."/>
            <person name="Howarth C."/>
            <person name="Imamovic A."/>
            <person name="Ireland A."/>
            <person name="Larimer J."/>
            <person name="McCowan C."/>
            <person name="Murphy C."/>
            <person name="Pearson M."/>
            <person name="Poon T.W."/>
            <person name="Priest M."/>
            <person name="Roberts A."/>
            <person name="Saif S."/>
            <person name="Shea T."/>
            <person name="Sisk P."/>
            <person name="Sykes S."/>
            <person name="Wortman J."/>
            <person name="Nusbaum C."/>
            <person name="Birren B."/>
        </authorList>
    </citation>
    <scope>NUCLEOTIDE SEQUENCE [LARGE SCALE GENOMIC DNA]</scope>
    <source>
        <strain evidence="2 3">3_1_6</strain>
    </source>
</reference>
<organism evidence="2 3">
    <name type="scientific">Bilophila wadsworthia (strain 3_1_6)</name>
    <dbReference type="NCBI Taxonomy" id="563192"/>
    <lineage>
        <taxon>Bacteria</taxon>
        <taxon>Pseudomonadati</taxon>
        <taxon>Thermodesulfobacteriota</taxon>
        <taxon>Desulfovibrionia</taxon>
        <taxon>Desulfovibrionales</taxon>
        <taxon>Desulfovibrionaceae</taxon>
        <taxon>Bilophila</taxon>
    </lineage>
</organism>
<protein>
    <submittedName>
        <fullName evidence="2">Uroporphyrinogen decarboxylase</fullName>
    </submittedName>
</protein>
<comment type="caution">
    <text evidence="2">The sequence shown here is derived from an EMBL/GenBank/DDBJ whole genome shotgun (WGS) entry which is preliminary data.</text>
</comment>
<dbReference type="RefSeq" id="WP_016360960.1">
    <property type="nucleotide sequence ID" value="NZ_KE150239.1"/>
</dbReference>
<reference evidence="2 3" key="1">
    <citation type="submission" date="2010-10" db="EMBL/GenBank/DDBJ databases">
        <authorList>
            <consortium name="The Broad Institute Genome Sequencing Platform"/>
            <person name="Ward D."/>
            <person name="Earl A."/>
            <person name="Feldgarden M."/>
            <person name="Young S.K."/>
            <person name="Gargeya S."/>
            <person name="Zeng Q."/>
            <person name="Alvarado L."/>
            <person name="Berlin A."/>
            <person name="Bochicchio J."/>
            <person name="Chapman S.B."/>
            <person name="Chen Z."/>
            <person name="Freedman E."/>
            <person name="Gellesch M."/>
            <person name="Goldberg J."/>
            <person name="Griggs A."/>
            <person name="Gujja S."/>
            <person name="Heilman E."/>
            <person name="Heiman D."/>
            <person name="Howarth C."/>
            <person name="Mehta T."/>
            <person name="Neiman D."/>
            <person name="Pearson M."/>
            <person name="Roberts A."/>
            <person name="Saif S."/>
            <person name="Shea T."/>
            <person name="Shenoy N."/>
            <person name="Sisk P."/>
            <person name="Stolte C."/>
            <person name="Sykes S."/>
            <person name="White J."/>
            <person name="Yandava C."/>
            <person name="Allen-Vercoe E."/>
            <person name="Sibley C."/>
            <person name="Ambrose C.E."/>
            <person name="Strauss J."/>
            <person name="Daigneault M."/>
            <person name="Haas B."/>
            <person name="Nusbaum C."/>
            <person name="Birren B."/>
        </authorList>
    </citation>
    <scope>NUCLEOTIDE SEQUENCE [LARGE SCALE GENOMIC DNA]</scope>
    <source>
        <strain evidence="2 3">3_1_6</strain>
    </source>
</reference>
<dbReference type="InterPro" id="IPR052024">
    <property type="entry name" value="Methanogen_methyltrans"/>
</dbReference>
<dbReference type="CDD" id="cd03465">
    <property type="entry name" value="URO-D_like"/>
    <property type="match status" value="1"/>
</dbReference>
<dbReference type="PANTHER" id="PTHR47099:SF1">
    <property type="entry name" value="METHYLCOBAMIDE:COM METHYLTRANSFERASE MTBA"/>
    <property type="match status" value="1"/>
</dbReference>